<accession>A0A3N4KWE2</accession>
<dbReference type="OrthoDB" id="5347412at2759"/>
<evidence type="ECO:0000313" key="2">
    <source>
        <dbReference type="EMBL" id="RPB12671.1"/>
    </source>
</evidence>
<dbReference type="InParanoid" id="A0A3N4KWE2"/>
<proteinExistence type="predicted"/>
<protein>
    <submittedName>
        <fullName evidence="2">Uncharacterized protein</fullName>
    </submittedName>
</protein>
<gene>
    <name evidence="2" type="ORF">P167DRAFT_545269</name>
</gene>
<feature type="region of interest" description="Disordered" evidence="1">
    <location>
        <begin position="1"/>
        <end position="58"/>
    </location>
</feature>
<evidence type="ECO:0000313" key="3">
    <source>
        <dbReference type="Proteomes" id="UP000277580"/>
    </source>
</evidence>
<feature type="compositionally biased region" description="Pro residues" evidence="1">
    <location>
        <begin position="41"/>
        <end position="52"/>
    </location>
</feature>
<sequence>MSNQPPTRSYSTSSGITQASRPHQATPYAPPYQYQSRLPLPQAPTTPLPPPRTNTTTAIPYIRVNPPSLPVSRVLFPSQPRPLKWREHPGLSRIPRLVPTPETPTPPGRKRERLPREVSSAPGSLRDKDRGWSIDGRVKARKTVKRGLATPSAPEQGPEPSNDTTRTWPLMDMERLSLHEGLSLNPATREGGGDGDGGEEAEDESMTGVTQSLATGGKRRTSFRRFVKKIRRSFSKVTERLRD</sequence>
<reference evidence="2 3" key="1">
    <citation type="journal article" date="2018" name="Nat. Ecol. Evol.">
        <title>Pezizomycetes genomes reveal the molecular basis of ectomycorrhizal truffle lifestyle.</title>
        <authorList>
            <person name="Murat C."/>
            <person name="Payen T."/>
            <person name="Noel B."/>
            <person name="Kuo A."/>
            <person name="Morin E."/>
            <person name="Chen J."/>
            <person name="Kohler A."/>
            <person name="Krizsan K."/>
            <person name="Balestrini R."/>
            <person name="Da Silva C."/>
            <person name="Montanini B."/>
            <person name="Hainaut M."/>
            <person name="Levati E."/>
            <person name="Barry K.W."/>
            <person name="Belfiori B."/>
            <person name="Cichocki N."/>
            <person name="Clum A."/>
            <person name="Dockter R.B."/>
            <person name="Fauchery L."/>
            <person name="Guy J."/>
            <person name="Iotti M."/>
            <person name="Le Tacon F."/>
            <person name="Lindquist E.A."/>
            <person name="Lipzen A."/>
            <person name="Malagnac F."/>
            <person name="Mello A."/>
            <person name="Molinier V."/>
            <person name="Miyauchi S."/>
            <person name="Poulain J."/>
            <person name="Riccioni C."/>
            <person name="Rubini A."/>
            <person name="Sitrit Y."/>
            <person name="Splivallo R."/>
            <person name="Traeger S."/>
            <person name="Wang M."/>
            <person name="Zifcakova L."/>
            <person name="Wipf D."/>
            <person name="Zambonelli A."/>
            <person name="Paolocci F."/>
            <person name="Nowrousian M."/>
            <person name="Ottonello S."/>
            <person name="Baldrian P."/>
            <person name="Spatafora J.W."/>
            <person name="Henrissat B."/>
            <person name="Nagy L.G."/>
            <person name="Aury J.M."/>
            <person name="Wincker P."/>
            <person name="Grigoriev I.V."/>
            <person name="Bonfante P."/>
            <person name="Martin F.M."/>
        </authorList>
    </citation>
    <scope>NUCLEOTIDE SEQUENCE [LARGE SCALE GENOMIC DNA]</scope>
    <source>
        <strain evidence="2 3">CCBAS932</strain>
    </source>
</reference>
<feature type="compositionally biased region" description="Polar residues" evidence="1">
    <location>
        <begin position="1"/>
        <end position="23"/>
    </location>
</feature>
<name>A0A3N4KWE2_9PEZI</name>
<feature type="region of interest" description="Disordered" evidence="1">
    <location>
        <begin position="81"/>
        <end position="167"/>
    </location>
</feature>
<dbReference type="EMBL" id="ML119127">
    <property type="protein sequence ID" value="RPB12671.1"/>
    <property type="molecule type" value="Genomic_DNA"/>
</dbReference>
<dbReference type="Proteomes" id="UP000277580">
    <property type="component" value="Unassembled WGS sequence"/>
</dbReference>
<keyword evidence="3" id="KW-1185">Reference proteome</keyword>
<feature type="compositionally biased region" description="Acidic residues" evidence="1">
    <location>
        <begin position="196"/>
        <end position="205"/>
    </location>
</feature>
<feature type="compositionally biased region" description="Basic and acidic residues" evidence="1">
    <location>
        <begin position="125"/>
        <end position="138"/>
    </location>
</feature>
<organism evidence="2 3">
    <name type="scientific">Morchella conica CCBAS932</name>
    <dbReference type="NCBI Taxonomy" id="1392247"/>
    <lineage>
        <taxon>Eukaryota</taxon>
        <taxon>Fungi</taxon>
        <taxon>Dikarya</taxon>
        <taxon>Ascomycota</taxon>
        <taxon>Pezizomycotina</taxon>
        <taxon>Pezizomycetes</taxon>
        <taxon>Pezizales</taxon>
        <taxon>Morchellaceae</taxon>
        <taxon>Morchella</taxon>
    </lineage>
</organism>
<evidence type="ECO:0000256" key="1">
    <source>
        <dbReference type="SAM" id="MobiDB-lite"/>
    </source>
</evidence>
<dbReference type="AlphaFoldDB" id="A0A3N4KWE2"/>
<feature type="region of interest" description="Disordered" evidence="1">
    <location>
        <begin position="180"/>
        <end position="222"/>
    </location>
</feature>